<dbReference type="Gene3D" id="3.30.70.100">
    <property type="match status" value="1"/>
</dbReference>
<dbReference type="STRING" id="218821.SAMN05421837_105416"/>
<accession>A0A1H5QXL4</accession>
<dbReference type="GO" id="GO:0046872">
    <property type="term" value="F:metal ion binding"/>
    <property type="evidence" value="ECO:0007669"/>
    <property type="project" value="UniProtKB-KW"/>
</dbReference>
<dbReference type="SUPFAM" id="SSF55008">
    <property type="entry name" value="HMA, heavy metal-associated domain"/>
    <property type="match status" value="1"/>
</dbReference>
<dbReference type="Proteomes" id="UP000198878">
    <property type="component" value="Unassembled WGS sequence"/>
</dbReference>
<protein>
    <submittedName>
        <fullName evidence="3">Copper chaperone CopZ</fullName>
    </submittedName>
</protein>
<feature type="domain" description="HMA" evidence="2">
    <location>
        <begin position="6"/>
        <end position="71"/>
    </location>
</feature>
<sequence>MLRTMIEHGYTVSGMSCGHCAQSVTEELTGLPGVTEVDVDVATGRVVVRAETALAEDDVRGAVEEAGFTYEGTASLVS</sequence>
<dbReference type="Pfam" id="PF00403">
    <property type="entry name" value="HMA"/>
    <property type="match status" value="1"/>
</dbReference>
<dbReference type="InterPro" id="IPR017969">
    <property type="entry name" value="Heavy-metal-associated_CS"/>
</dbReference>
<evidence type="ECO:0000256" key="1">
    <source>
        <dbReference type="ARBA" id="ARBA00022723"/>
    </source>
</evidence>
<name>A0A1H5QXL4_9PSEU</name>
<dbReference type="PROSITE" id="PS50846">
    <property type="entry name" value="HMA_2"/>
    <property type="match status" value="1"/>
</dbReference>
<dbReference type="PROSITE" id="PS01047">
    <property type="entry name" value="HMA_1"/>
    <property type="match status" value="1"/>
</dbReference>
<dbReference type="AlphaFoldDB" id="A0A1H5QXL4"/>
<evidence type="ECO:0000313" key="3">
    <source>
        <dbReference type="EMBL" id="SEF30860.1"/>
    </source>
</evidence>
<evidence type="ECO:0000259" key="2">
    <source>
        <dbReference type="PROSITE" id="PS50846"/>
    </source>
</evidence>
<gene>
    <name evidence="3" type="ORF">SAMN05421837_105416</name>
</gene>
<reference evidence="4" key="1">
    <citation type="submission" date="2016-10" db="EMBL/GenBank/DDBJ databases">
        <authorList>
            <person name="Varghese N."/>
            <person name="Submissions S."/>
        </authorList>
    </citation>
    <scope>NUCLEOTIDE SEQUENCE [LARGE SCALE GENOMIC DNA]</scope>
    <source>
        <strain evidence="4">DSM 44654</strain>
    </source>
</reference>
<keyword evidence="1" id="KW-0479">Metal-binding</keyword>
<organism evidence="3 4">
    <name type="scientific">Amycolatopsis pretoriensis</name>
    <dbReference type="NCBI Taxonomy" id="218821"/>
    <lineage>
        <taxon>Bacteria</taxon>
        <taxon>Bacillati</taxon>
        <taxon>Actinomycetota</taxon>
        <taxon>Actinomycetes</taxon>
        <taxon>Pseudonocardiales</taxon>
        <taxon>Pseudonocardiaceae</taxon>
        <taxon>Amycolatopsis</taxon>
    </lineage>
</organism>
<dbReference type="InterPro" id="IPR036163">
    <property type="entry name" value="HMA_dom_sf"/>
</dbReference>
<evidence type="ECO:0000313" key="4">
    <source>
        <dbReference type="Proteomes" id="UP000198878"/>
    </source>
</evidence>
<proteinExistence type="predicted"/>
<dbReference type="InterPro" id="IPR006121">
    <property type="entry name" value="HMA_dom"/>
</dbReference>
<dbReference type="CDD" id="cd00371">
    <property type="entry name" value="HMA"/>
    <property type="match status" value="1"/>
</dbReference>
<dbReference type="EMBL" id="FNUJ01000005">
    <property type="protein sequence ID" value="SEF30860.1"/>
    <property type="molecule type" value="Genomic_DNA"/>
</dbReference>
<keyword evidence="4" id="KW-1185">Reference proteome</keyword>